<proteinExistence type="predicted"/>
<reference evidence="1" key="1">
    <citation type="submission" date="2014-09" db="EMBL/GenBank/DDBJ databases">
        <authorList>
            <person name="Magalhaes I.L.F."/>
            <person name="Oliveira U."/>
            <person name="Santos F.R."/>
            <person name="Vidigal T.H.D.A."/>
            <person name="Brescovit A.D."/>
            <person name="Santos A.J."/>
        </authorList>
    </citation>
    <scope>NUCLEOTIDE SEQUENCE</scope>
    <source>
        <tissue evidence="1">Shoot tissue taken approximately 20 cm above the soil surface</tissue>
    </source>
</reference>
<sequence length="58" mass="6552">MQGEPWALSVFGFLCGGFWFRSSSGVCADWMFWDGFLVLVLFPKMPCSISCKLINSHN</sequence>
<organism evidence="1">
    <name type="scientific">Arundo donax</name>
    <name type="common">Giant reed</name>
    <name type="synonym">Donax arundinaceus</name>
    <dbReference type="NCBI Taxonomy" id="35708"/>
    <lineage>
        <taxon>Eukaryota</taxon>
        <taxon>Viridiplantae</taxon>
        <taxon>Streptophyta</taxon>
        <taxon>Embryophyta</taxon>
        <taxon>Tracheophyta</taxon>
        <taxon>Spermatophyta</taxon>
        <taxon>Magnoliopsida</taxon>
        <taxon>Liliopsida</taxon>
        <taxon>Poales</taxon>
        <taxon>Poaceae</taxon>
        <taxon>PACMAD clade</taxon>
        <taxon>Arundinoideae</taxon>
        <taxon>Arundineae</taxon>
        <taxon>Arundo</taxon>
    </lineage>
</organism>
<evidence type="ECO:0000313" key="1">
    <source>
        <dbReference type="EMBL" id="JAD43109.1"/>
    </source>
</evidence>
<protein>
    <submittedName>
        <fullName evidence="1">Uncharacterized protein</fullName>
    </submittedName>
</protein>
<dbReference type="EMBL" id="GBRH01254786">
    <property type="protein sequence ID" value="JAD43109.1"/>
    <property type="molecule type" value="Transcribed_RNA"/>
</dbReference>
<accession>A0A0A8ZUR8</accession>
<name>A0A0A8ZUR8_ARUDO</name>
<reference evidence="1" key="2">
    <citation type="journal article" date="2015" name="Data Brief">
        <title>Shoot transcriptome of the giant reed, Arundo donax.</title>
        <authorList>
            <person name="Barrero R.A."/>
            <person name="Guerrero F.D."/>
            <person name="Moolhuijzen P."/>
            <person name="Goolsby J.A."/>
            <person name="Tidwell J."/>
            <person name="Bellgard S.E."/>
            <person name="Bellgard M.I."/>
        </authorList>
    </citation>
    <scope>NUCLEOTIDE SEQUENCE</scope>
    <source>
        <tissue evidence="1">Shoot tissue taken approximately 20 cm above the soil surface</tissue>
    </source>
</reference>
<dbReference type="AlphaFoldDB" id="A0A0A8ZUR8"/>